<feature type="transmembrane region" description="Helical" evidence="5">
    <location>
        <begin position="255"/>
        <end position="277"/>
    </location>
</feature>
<keyword evidence="6" id="KW-1185">Reference proteome</keyword>
<keyword evidence="4 5" id="KW-0472">Membrane</keyword>
<evidence type="ECO:0000256" key="1">
    <source>
        <dbReference type="ARBA" id="ARBA00004141"/>
    </source>
</evidence>
<evidence type="ECO:0000313" key="7">
    <source>
        <dbReference type="RefSeq" id="XP_017770808.1"/>
    </source>
</evidence>
<feature type="transmembrane region" description="Helical" evidence="5">
    <location>
        <begin position="20"/>
        <end position="40"/>
    </location>
</feature>
<sequence>MFLDGCLNCFAKWRLWIQPLAILIYALAALVFVPLFLVKSIQNGFNRRDQEILIAGIFAWIAIPLSLWEIILHVIHYNQPKLQKHIIRILWMVPIYAINAWIGLIYPENSIYMDCARECYEAYVIYNFMKFLLNYLNMEMDLEMSLELKQQVKHIFPLCCLPDWEMGREFIHICKHGILQYTVVRPITTAIAFICKMNDVYGDGEFKGNMAFPYVLVVNNISQFVAMYCLVMFYRASLAELKPMRPLPKFLCIKAVVFFSFFQGVLIALLVYCNLIPNPDNKTDDHGSISARLQNFLICIEMCLAAIAHRYSFSYKPYLRSGYDSQSWITAFLAMWDISDVQRDITEHLGIVGSSISRRIRGRSMYTLAKGDDEWANLVTKPATSAPAGGLYQNDSDALLSYGTIEMDDNNEDYHVKNSIMTEPNIKT</sequence>
<feature type="transmembrane region" description="Helical" evidence="5">
    <location>
        <begin position="211"/>
        <end position="234"/>
    </location>
</feature>
<evidence type="ECO:0000313" key="6">
    <source>
        <dbReference type="Proteomes" id="UP000695000"/>
    </source>
</evidence>
<organism evidence="6 7">
    <name type="scientific">Nicrophorus vespilloides</name>
    <name type="common">Boreal carrion beetle</name>
    <dbReference type="NCBI Taxonomy" id="110193"/>
    <lineage>
        <taxon>Eukaryota</taxon>
        <taxon>Metazoa</taxon>
        <taxon>Ecdysozoa</taxon>
        <taxon>Arthropoda</taxon>
        <taxon>Hexapoda</taxon>
        <taxon>Insecta</taxon>
        <taxon>Pterygota</taxon>
        <taxon>Neoptera</taxon>
        <taxon>Endopterygota</taxon>
        <taxon>Coleoptera</taxon>
        <taxon>Polyphaga</taxon>
        <taxon>Staphyliniformia</taxon>
        <taxon>Silphidae</taxon>
        <taxon>Nicrophorinae</taxon>
        <taxon>Nicrophorus</taxon>
    </lineage>
</organism>
<keyword evidence="3 5" id="KW-1133">Transmembrane helix</keyword>
<feature type="transmembrane region" description="Helical" evidence="5">
    <location>
        <begin position="87"/>
        <end position="107"/>
    </location>
</feature>
<dbReference type="PANTHER" id="PTHR23423">
    <property type="entry name" value="ORGANIC SOLUTE TRANSPORTER-RELATED"/>
    <property type="match status" value="1"/>
</dbReference>
<comment type="subcellular location">
    <subcellularLocation>
        <location evidence="1">Membrane</location>
        <topology evidence="1">Multi-pass membrane protein</topology>
    </subcellularLocation>
</comment>
<dbReference type="Proteomes" id="UP000695000">
    <property type="component" value="Unplaced"/>
</dbReference>
<gene>
    <name evidence="7" type="primary">LOC108558411</name>
</gene>
<protein>
    <submittedName>
        <fullName evidence="7">Transmembrane protein 184C</fullName>
    </submittedName>
</protein>
<reference evidence="7" key="1">
    <citation type="submission" date="2025-08" db="UniProtKB">
        <authorList>
            <consortium name="RefSeq"/>
        </authorList>
    </citation>
    <scope>IDENTIFICATION</scope>
    <source>
        <tissue evidence="7">Whole Larva</tissue>
    </source>
</reference>
<evidence type="ECO:0000256" key="4">
    <source>
        <dbReference type="ARBA" id="ARBA00023136"/>
    </source>
</evidence>
<evidence type="ECO:0000256" key="3">
    <source>
        <dbReference type="ARBA" id="ARBA00022989"/>
    </source>
</evidence>
<evidence type="ECO:0000256" key="5">
    <source>
        <dbReference type="SAM" id="Phobius"/>
    </source>
</evidence>
<keyword evidence="2 5" id="KW-0812">Transmembrane</keyword>
<dbReference type="RefSeq" id="XP_017770808.1">
    <property type="nucleotide sequence ID" value="XM_017915319.1"/>
</dbReference>
<evidence type="ECO:0000256" key="2">
    <source>
        <dbReference type="ARBA" id="ARBA00022692"/>
    </source>
</evidence>
<dbReference type="InterPro" id="IPR005178">
    <property type="entry name" value="Ostalpha/TMEM184C"/>
</dbReference>
<name>A0ABM1M8A8_NICVS</name>
<dbReference type="GeneID" id="108558411"/>
<dbReference type="SMART" id="SM01417">
    <property type="entry name" value="Solute_trans_a"/>
    <property type="match status" value="1"/>
</dbReference>
<dbReference type="Pfam" id="PF03619">
    <property type="entry name" value="Solute_trans_a"/>
    <property type="match status" value="1"/>
</dbReference>
<accession>A0ABM1M8A8</accession>
<proteinExistence type="predicted"/>
<feature type="transmembrane region" description="Helical" evidence="5">
    <location>
        <begin position="52"/>
        <end position="75"/>
    </location>
</feature>